<reference evidence="4" key="1">
    <citation type="submission" date="2021-12" db="EMBL/GenBank/DDBJ databases">
        <authorList>
            <person name="King R."/>
        </authorList>
    </citation>
    <scope>NUCLEOTIDE SEQUENCE</scope>
</reference>
<evidence type="ECO:0000256" key="2">
    <source>
        <dbReference type="SAM" id="Phobius"/>
    </source>
</evidence>
<name>A0A9P0AAL4_BEMTA</name>
<keyword evidence="2" id="KW-0472">Membrane</keyword>
<sequence length="403" mass="45875">MIYHKKCIIAIFNSEQKTNSISCSIVFRMRIHLICLIAVAVLTKGLDGRQKRQSSAFFQGPPQQFRGAPTPKPQGFLGGPVPRYANLGSTAPQGFRAAPPVDEESEEEVERNSITPSPSPYRQSPIPQAFQSRPPPPPQAQPQILLRPQRPQQIADEYQPRRPQGPNGQRNPQSLAEDELEEEKEEPDRLTQLLPQSKFNCAGKKTGYYADEGLNCEVFHYCQDSARHSWICPEGFLFHQVHLICMPPSHDNICKQSSQYHFVNEYLYRPINVEEAQTKPNVSLRYADRYYPENYYEGEEEESVEARPQPQTLAAPRRQPPQQVPQGLQGYNAPLLRPVAVTPVPQQYSRQPLQFNPSTPALQNQVFHSPEEVNIPLLHRRPNNVIPQSQRSFPQGPNPYVFQ</sequence>
<feature type="compositionally biased region" description="Low complexity" evidence="1">
    <location>
        <begin position="306"/>
        <end position="317"/>
    </location>
</feature>
<organism evidence="4 5">
    <name type="scientific">Bemisia tabaci</name>
    <name type="common">Sweetpotato whitefly</name>
    <name type="synonym">Aleurodes tabaci</name>
    <dbReference type="NCBI Taxonomy" id="7038"/>
    <lineage>
        <taxon>Eukaryota</taxon>
        <taxon>Metazoa</taxon>
        <taxon>Ecdysozoa</taxon>
        <taxon>Arthropoda</taxon>
        <taxon>Hexapoda</taxon>
        <taxon>Insecta</taxon>
        <taxon>Pterygota</taxon>
        <taxon>Neoptera</taxon>
        <taxon>Paraneoptera</taxon>
        <taxon>Hemiptera</taxon>
        <taxon>Sternorrhyncha</taxon>
        <taxon>Aleyrodoidea</taxon>
        <taxon>Aleyrodidae</taxon>
        <taxon>Aleyrodinae</taxon>
        <taxon>Bemisia</taxon>
    </lineage>
</organism>
<dbReference type="SUPFAM" id="SSF57625">
    <property type="entry name" value="Invertebrate chitin-binding proteins"/>
    <property type="match status" value="1"/>
</dbReference>
<dbReference type="GO" id="GO:0008061">
    <property type="term" value="F:chitin binding"/>
    <property type="evidence" value="ECO:0007669"/>
    <property type="project" value="InterPro"/>
</dbReference>
<feature type="compositionally biased region" description="Acidic residues" evidence="1">
    <location>
        <begin position="176"/>
        <end position="185"/>
    </location>
</feature>
<keyword evidence="2" id="KW-0812">Transmembrane</keyword>
<keyword evidence="2" id="KW-1133">Transmembrane helix</keyword>
<evidence type="ECO:0000259" key="3">
    <source>
        <dbReference type="PROSITE" id="PS50940"/>
    </source>
</evidence>
<evidence type="ECO:0000313" key="4">
    <source>
        <dbReference type="EMBL" id="CAH0390238.1"/>
    </source>
</evidence>
<dbReference type="Gene3D" id="3.20.20.80">
    <property type="entry name" value="Glycosidases"/>
    <property type="match status" value="1"/>
</dbReference>
<dbReference type="GO" id="GO:0005576">
    <property type="term" value="C:extracellular region"/>
    <property type="evidence" value="ECO:0007669"/>
    <property type="project" value="InterPro"/>
</dbReference>
<dbReference type="PANTHER" id="PTHR22933">
    <property type="entry name" value="FI18007P1-RELATED"/>
    <property type="match status" value="1"/>
</dbReference>
<dbReference type="EMBL" id="OU963866">
    <property type="protein sequence ID" value="CAH0390238.1"/>
    <property type="molecule type" value="Genomic_DNA"/>
</dbReference>
<dbReference type="Proteomes" id="UP001152759">
    <property type="component" value="Chromosome 5"/>
</dbReference>
<feature type="transmembrane region" description="Helical" evidence="2">
    <location>
        <begin position="25"/>
        <end position="43"/>
    </location>
</feature>
<dbReference type="InterPro" id="IPR052976">
    <property type="entry name" value="Scoloptoxin-like"/>
</dbReference>
<feature type="compositionally biased region" description="Polar residues" evidence="1">
    <location>
        <begin position="112"/>
        <end position="122"/>
    </location>
</feature>
<dbReference type="AlphaFoldDB" id="A0A9P0AAL4"/>
<evidence type="ECO:0000256" key="1">
    <source>
        <dbReference type="SAM" id="MobiDB-lite"/>
    </source>
</evidence>
<evidence type="ECO:0000313" key="5">
    <source>
        <dbReference type="Proteomes" id="UP001152759"/>
    </source>
</evidence>
<keyword evidence="5" id="KW-1185">Reference proteome</keyword>
<protein>
    <recommendedName>
        <fullName evidence="3">Chitin-binding type-2 domain-containing protein</fullName>
    </recommendedName>
</protein>
<dbReference type="PROSITE" id="PS50940">
    <property type="entry name" value="CHIT_BIND_II"/>
    <property type="match status" value="1"/>
</dbReference>
<accession>A0A9P0AAL4</accession>
<dbReference type="InterPro" id="IPR002557">
    <property type="entry name" value="Chitin-bd_dom"/>
</dbReference>
<dbReference type="InterPro" id="IPR036508">
    <property type="entry name" value="Chitin-bd_dom_sf"/>
</dbReference>
<proteinExistence type="predicted"/>
<dbReference type="PANTHER" id="PTHR22933:SF31">
    <property type="entry name" value="FI18007P1"/>
    <property type="match status" value="1"/>
</dbReference>
<gene>
    <name evidence="4" type="ORF">BEMITA_LOCUS8980</name>
</gene>
<dbReference type="Pfam" id="PF01607">
    <property type="entry name" value="CBM_14"/>
    <property type="match status" value="1"/>
</dbReference>
<feature type="domain" description="Chitin-binding type-2" evidence="3">
    <location>
        <begin position="198"/>
        <end position="256"/>
    </location>
</feature>
<feature type="region of interest" description="Disordered" evidence="1">
    <location>
        <begin position="297"/>
        <end position="329"/>
    </location>
</feature>
<feature type="region of interest" description="Disordered" evidence="1">
    <location>
        <begin position="53"/>
        <end position="143"/>
    </location>
</feature>
<feature type="region of interest" description="Disordered" evidence="1">
    <location>
        <begin position="157"/>
        <end position="189"/>
    </location>
</feature>